<evidence type="ECO:0000256" key="10">
    <source>
        <dbReference type="PIRNR" id="PIRNR038927"/>
    </source>
</evidence>
<dbReference type="GO" id="GO:0006979">
    <property type="term" value="P:response to oxidative stress"/>
    <property type="evidence" value="ECO:0007669"/>
    <property type="project" value="InterPro"/>
</dbReference>
<dbReference type="SUPFAM" id="SSF56634">
    <property type="entry name" value="Heme-dependent catalase-like"/>
    <property type="match status" value="1"/>
</dbReference>
<proteinExistence type="inferred from homology"/>
<gene>
    <name evidence="18" type="ORF">P154DRAFT_541198</name>
</gene>
<keyword evidence="7 10" id="KW-0560">Oxidoreductase</keyword>
<keyword evidence="8 10" id="KW-0408">Iron</keyword>
<dbReference type="FunFam" id="1.20.1370.20:FF:000001">
    <property type="entry name" value="Catalase HPII"/>
    <property type="match status" value="1"/>
</dbReference>
<evidence type="ECO:0000256" key="4">
    <source>
        <dbReference type="ARBA" id="ARBA00022559"/>
    </source>
</evidence>
<feature type="domain" description="Catalase core" evidence="17">
    <location>
        <begin position="63"/>
        <end position="450"/>
    </location>
</feature>
<dbReference type="PANTHER" id="PTHR42821">
    <property type="entry name" value="CATALASE"/>
    <property type="match status" value="1"/>
</dbReference>
<dbReference type="InterPro" id="IPR011614">
    <property type="entry name" value="Catalase_core"/>
</dbReference>
<evidence type="ECO:0000256" key="9">
    <source>
        <dbReference type="ARBA" id="ARBA00023324"/>
    </source>
</evidence>
<evidence type="ECO:0000256" key="13">
    <source>
        <dbReference type="RuleBase" id="RU000498"/>
    </source>
</evidence>
<evidence type="ECO:0000256" key="2">
    <source>
        <dbReference type="ARBA" id="ARBA00005329"/>
    </source>
</evidence>
<evidence type="ECO:0000256" key="1">
    <source>
        <dbReference type="ARBA" id="ARBA00001971"/>
    </source>
</evidence>
<feature type="active site" evidence="11">
    <location>
        <position position="109"/>
    </location>
</feature>
<evidence type="ECO:0000256" key="3">
    <source>
        <dbReference type="ARBA" id="ARBA00012314"/>
    </source>
</evidence>
<dbReference type="Gene3D" id="2.40.180.10">
    <property type="entry name" value="Catalase core domain"/>
    <property type="match status" value="1"/>
</dbReference>
<feature type="compositionally biased region" description="Basic and acidic residues" evidence="15">
    <location>
        <begin position="28"/>
        <end position="42"/>
    </location>
</feature>
<reference evidence="18" key="1">
    <citation type="journal article" date="2020" name="Stud. Mycol.">
        <title>101 Dothideomycetes genomes: a test case for predicting lifestyles and emergence of pathogens.</title>
        <authorList>
            <person name="Haridas S."/>
            <person name="Albert R."/>
            <person name="Binder M."/>
            <person name="Bloem J."/>
            <person name="Labutti K."/>
            <person name="Salamov A."/>
            <person name="Andreopoulos B."/>
            <person name="Baker S."/>
            <person name="Barry K."/>
            <person name="Bills G."/>
            <person name="Bluhm B."/>
            <person name="Cannon C."/>
            <person name="Castanera R."/>
            <person name="Culley D."/>
            <person name="Daum C."/>
            <person name="Ezra D."/>
            <person name="Gonzalez J."/>
            <person name="Henrissat B."/>
            <person name="Kuo A."/>
            <person name="Liang C."/>
            <person name="Lipzen A."/>
            <person name="Lutzoni F."/>
            <person name="Magnuson J."/>
            <person name="Mondo S."/>
            <person name="Nolan M."/>
            <person name="Ohm R."/>
            <person name="Pangilinan J."/>
            <person name="Park H.-J."/>
            <person name="Ramirez L."/>
            <person name="Alfaro M."/>
            <person name="Sun H."/>
            <person name="Tritt A."/>
            <person name="Yoshinaga Y."/>
            <person name="Zwiers L.-H."/>
            <person name="Turgeon B."/>
            <person name="Goodwin S."/>
            <person name="Spatafora J."/>
            <person name="Crous P."/>
            <person name="Grigoriev I."/>
        </authorList>
    </citation>
    <scope>NUCLEOTIDE SEQUENCE</scope>
    <source>
        <strain evidence="18">CBS 123094</strain>
    </source>
</reference>
<dbReference type="FunFam" id="2.40.180.10:FF:000003">
    <property type="entry name" value="Catalase"/>
    <property type="match status" value="1"/>
</dbReference>
<evidence type="ECO:0000256" key="5">
    <source>
        <dbReference type="ARBA" id="ARBA00022617"/>
    </source>
</evidence>
<keyword evidence="4 10" id="KW-0575">Peroxidase</keyword>
<feature type="binding site" description="axial binding residue" evidence="12">
    <location>
        <position position="396"/>
    </location>
    <ligand>
        <name>heme</name>
        <dbReference type="ChEBI" id="CHEBI:30413"/>
    </ligand>
    <ligandPart>
        <name>Fe</name>
        <dbReference type="ChEBI" id="CHEBI:18248"/>
    </ligandPart>
</feature>
<feature type="signal peptide" evidence="16">
    <location>
        <begin position="1"/>
        <end position="19"/>
    </location>
</feature>
<dbReference type="Pfam" id="PF00199">
    <property type="entry name" value="Catalase"/>
    <property type="match status" value="1"/>
</dbReference>
<dbReference type="GO" id="GO:0042744">
    <property type="term" value="P:hydrogen peroxide catabolic process"/>
    <property type="evidence" value="ECO:0007669"/>
    <property type="project" value="UniProtKB-UniRule"/>
</dbReference>
<feature type="chain" id="PRO_5025604879" description="Catalase" evidence="16">
    <location>
        <begin position="20"/>
        <end position="744"/>
    </location>
</feature>
<dbReference type="InterPro" id="IPR041399">
    <property type="entry name" value="Catalase_large_C"/>
</dbReference>
<dbReference type="Pfam" id="PF18011">
    <property type="entry name" value="Catalase_C"/>
    <property type="match status" value="1"/>
</dbReference>
<keyword evidence="19" id="KW-1185">Reference proteome</keyword>
<evidence type="ECO:0000256" key="7">
    <source>
        <dbReference type="ARBA" id="ARBA00023002"/>
    </source>
</evidence>
<evidence type="ECO:0000256" key="12">
    <source>
        <dbReference type="PIRSR" id="PIRSR038927-2"/>
    </source>
</evidence>
<dbReference type="Proteomes" id="UP000799779">
    <property type="component" value="Unassembled WGS sequence"/>
</dbReference>
<dbReference type="InterPro" id="IPR043156">
    <property type="entry name" value="Catalase_clade2_helical"/>
</dbReference>
<evidence type="ECO:0000256" key="6">
    <source>
        <dbReference type="ARBA" id="ARBA00022723"/>
    </source>
</evidence>
<comment type="function">
    <text evidence="14">Catalyzes the degradation of hydrogen peroxide (H(2)O(2)) generated by peroxisomal oxidases to water and oxygen, thereby protecting cells from the toxic effects of hydrogen peroxide.</text>
</comment>
<dbReference type="PROSITE" id="PS00438">
    <property type="entry name" value="CATALASE_2"/>
    <property type="match status" value="1"/>
</dbReference>
<evidence type="ECO:0000256" key="8">
    <source>
        <dbReference type="ARBA" id="ARBA00023004"/>
    </source>
</evidence>
<dbReference type="GO" id="GO:0004096">
    <property type="term" value="F:catalase activity"/>
    <property type="evidence" value="ECO:0007669"/>
    <property type="project" value="UniProtKB-UniRule"/>
</dbReference>
<dbReference type="InterPro" id="IPR002226">
    <property type="entry name" value="Catalase_haem_BS"/>
</dbReference>
<dbReference type="OrthoDB" id="6880011at2759"/>
<evidence type="ECO:0000256" key="16">
    <source>
        <dbReference type="SAM" id="SignalP"/>
    </source>
</evidence>
<keyword evidence="6 10" id="KW-0479">Metal-binding</keyword>
<dbReference type="InterPro" id="IPR020835">
    <property type="entry name" value="Catalase_sf"/>
</dbReference>
<dbReference type="InterPro" id="IPR024712">
    <property type="entry name" value="Catalase_clade2"/>
</dbReference>
<evidence type="ECO:0000256" key="14">
    <source>
        <dbReference type="RuleBase" id="RU004142"/>
    </source>
</evidence>
<name>A0A6A5X4S6_9PLEO</name>
<evidence type="ECO:0000256" key="15">
    <source>
        <dbReference type="SAM" id="MobiDB-lite"/>
    </source>
</evidence>
<dbReference type="PANTHER" id="PTHR42821:SF3">
    <property type="entry name" value="CATALASE B"/>
    <property type="match status" value="1"/>
</dbReference>
<dbReference type="InterPro" id="IPR018028">
    <property type="entry name" value="Catalase"/>
</dbReference>
<comment type="catalytic activity">
    <reaction evidence="10 13">
        <text>2 H2O2 = O2 + 2 H2O</text>
        <dbReference type="Rhea" id="RHEA:20309"/>
        <dbReference type="ChEBI" id="CHEBI:15377"/>
        <dbReference type="ChEBI" id="CHEBI:15379"/>
        <dbReference type="ChEBI" id="CHEBI:16240"/>
        <dbReference type="EC" id="1.11.1.6"/>
    </reaction>
</comment>
<evidence type="ECO:0000313" key="18">
    <source>
        <dbReference type="EMBL" id="KAF2007886.1"/>
    </source>
</evidence>
<dbReference type="PROSITE" id="PS51402">
    <property type="entry name" value="CATALASE_3"/>
    <property type="match status" value="1"/>
</dbReference>
<dbReference type="Gene3D" id="1.20.1370.20">
    <property type="match status" value="1"/>
</dbReference>
<accession>A0A6A5X4S6</accession>
<evidence type="ECO:0000259" key="17">
    <source>
        <dbReference type="SMART" id="SM01060"/>
    </source>
</evidence>
<dbReference type="InterPro" id="IPR029062">
    <property type="entry name" value="Class_I_gatase-like"/>
</dbReference>
<feature type="active site" evidence="11">
    <location>
        <position position="182"/>
    </location>
</feature>
<feature type="region of interest" description="Disordered" evidence="15">
    <location>
        <begin position="28"/>
        <end position="49"/>
    </location>
</feature>
<dbReference type="PROSITE" id="PS00437">
    <property type="entry name" value="CATALASE_1"/>
    <property type="match status" value="1"/>
</dbReference>
<dbReference type="PIRSF" id="PIRSF038927">
    <property type="entry name" value="Catalase_clade2"/>
    <property type="match status" value="1"/>
</dbReference>
<dbReference type="InterPro" id="IPR010582">
    <property type="entry name" value="Catalase_immune_responsive"/>
</dbReference>
<keyword evidence="9 10" id="KW-0376">Hydrogen peroxide</keyword>
<dbReference type="Gene3D" id="3.40.50.880">
    <property type="match status" value="1"/>
</dbReference>
<evidence type="ECO:0000256" key="11">
    <source>
        <dbReference type="PIRSR" id="PIRSR038927-1"/>
    </source>
</evidence>
<dbReference type="AlphaFoldDB" id="A0A6A5X4S6"/>
<keyword evidence="5 10" id="KW-0349">Heme</keyword>
<organism evidence="18 19">
    <name type="scientific">Amniculicola lignicola CBS 123094</name>
    <dbReference type="NCBI Taxonomy" id="1392246"/>
    <lineage>
        <taxon>Eukaryota</taxon>
        <taxon>Fungi</taxon>
        <taxon>Dikarya</taxon>
        <taxon>Ascomycota</taxon>
        <taxon>Pezizomycotina</taxon>
        <taxon>Dothideomycetes</taxon>
        <taxon>Pleosporomycetidae</taxon>
        <taxon>Pleosporales</taxon>
        <taxon>Amniculicolaceae</taxon>
        <taxon>Amniculicola</taxon>
    </lineage>
</organism>
<comment type="cofactor">
    <cofactor evidence="1 10 12">
        <name>heme</name>
        <dbReference type="ChEBI" id="CHEBI:30413"/>
    </cofactor>
</comment>
<dbReference type="GO" id="GO:0020037">
    <property type="term" value="F:heme binding"/>
    <property type="evidence" value="ECO:0007669"/>
    <property type="project" value="UniProtKB-UniRule"/>
</dbReference>
<dbReference type="GO" id="GO:0046872">
    <property type="term" value="F:metal ion binding"/>
    <property type="evidence" value="ECO:0007669"/>
    <property type="project" value="UniProtKB-KW"/>
</dbReference>
<keyword evidence="16" id="KW-0732">Signal</keyword>
<comment type="similarity">
    <text evidence="2 10 13">Belongs to the catalase family.</text>
</comment>
<sequence length="744" mass="81700">MVPLRFIAAIAVSAGIVRAACPYMENDARELPDHHPPVKRDGSTPTDEFLGKYEIDDSDAYLTSDVGGPISDQNSLSAGERGPTLLEDFIFRQKITHFDHERVPERAVHARGAGAHGVFESYGDWSNITGASFLGSAGKETPVFLRFSTVAGSRGSADTVRDVHGFAVRFYTDEGNFDIVGNNIPVFFIQDAILFPDLIHAVKPHPDREIPTAATAHDTAWDFFSQQPSALHTLFWAMSGHGTVRSYRHMHGWGVHTFRFVTEDGRSKLVKFRFKTLQGQASLLWEEAQVTAGKNADFHRQDLFACIENGLYPEWEFEAQIMEEEDQLRFGFDLLDPTKIVPEELVPFTPLGKLTLNRNPRNYFAETEQVMYQPGHIVRGIDFTDDPLLQGRIFSYLDTQLNRHNGPNFEQLPINQPRVPWHNNNRDGAAQMFIPLNTAAYSPNTLNGGSPRQANQTVGKGFFTSPTRGGSGRLVRAVSSTFADVWSQPRLFFNSLLPVEQQFVVNAMRFEASQLKSEVVKNNVLIQLNRVSHDVAVRVATALGMTAPDADPTFYHDNSTKGVSVARDSLLKLDGLKVGYLTSLHVSTRDGPSIESLKAALGALNVDLVVVAEALNAGVNQTYSATDASGFDAIVVSDGVEGIFIPATKPSNSSSAYSTPYGNTTSDPFATLYPPGRPLEILENGYKWGKPVGALGSGQQALKAANIEPGTPGVYAVESTGDLAENLEEGLKTFKFLDRYPVDE</sequence>
<dbReference type="PRINTS" id="PR00067">
    <property type="entry name" value="CATALASE"/>
</dbReference>
<dbReference type="EMBL" id="ML977556">
    <property type="protein sequence ID" value="KAF2007886.1"/>
    <property type="molecule type" value="Genomic_DNA"/>
</dbReference>
<dbReference type="InterPro" id="IPR024708">
    <property type="entry name" value="Catalase_AS"/>
</dbReference>
<dbReference type="EC" id="1.11.1.6" evidence="3 10"/>
<dbReference type="Pfam" id="PF06628">
    <property type="entry name" value="Catalase-rel"/>
    <property type="match status" value="1"/>
</dbReference>
<dbReference type="CDD" id="cd03132">
    <property type="entry name" value="GATase1_catalase"/>
    <property type="match status" value="1"/>
</dbReference>
<comment type="function">
    <text evidence="10">Occurs in almost all aerobically respiring organisms and serves to protect cells from the toxic effects of hydrogen peroxide.</text>
</comment>
<evidence type="ECO:0000313" key="19">
    <source>
        <dbReference type="Proteomes" id="UP000799779"/>
    </source>
</evidence>
<dbReference type="GO" id="GO:0005829">
    <property type="term" value="C:cytosol"/>
    <property type="evidence" value="ECO:0007669"/>
    <property type="project" value="TreeGrafter"/>
</dbReference>
<protein>
    <recommendedName>
        <fullName evidence="3 10">Catalase</fullName>
        <ecNumber evidence="3 10">1.11.1.6</ecNumber>
    </recommendedName>
</protein>
<dbReference type="SMART" id="SM01060">
    <property type="entry name" value="Catalase"/>
    <property type="match status" value="1"/>
</dbReference>